<evidence type="ECO:0000313" key="2">
    <source>
        <dbReference type="EMBL" id="AIC14297.1"/>
    </source>
</evidence>
<proteinExistence type="predicted"/>
<keyword evidence="1" id="KW-0472">Membrane</keyword>
<dbReference type="HOGENOM" id="CLU_196449_0_0_2"/>
<evidence type="ECO:0000256" key="1">
    <source>
        <dbReference type="SAM" id="Phobius"/>
    </source>
</evidence>
<keyword evidence="1" id="KW-0812">Transmembrane</keyword>
<dbReference type="EMBL" id="CP007536">
    <property type="protein sequence ID" value="AIC14297.1"/>
    <property type="molecule type" value="Genomic_DNA"/>
</dbReference>
<dbReference type="KEGG" id="nvn:NVIE_001150"/>
<dbReference type="AlphaFoldDB" id="A0A060HM93"/>
<feature type="transmembrane region" description="Helical" evidence="1">
    <location>
        <begin position="45"/>
        <end position="63"/>
    </location>
</feature>
<protein>
    <submittedName>
        <fullName evidence="2">Uncharacterized protein</fullName>
    </submittedName>
</protein>
<keyword evidence="1" id="KW-1133">Transmembrane helix</keyword>
<accession>A0A060HM93</accession>
<reference evidence="2 3" key="1">
    <citation type="journal article" date="2014" name="Int. J. Syst. Evol. Microbiol.">
        <title>Nitrososphaera viennensis gen. nov., sp. nov., an aerobic and mesophilic, ammonia-oxidizing archaeon from soil and a member of the archaeal phylum Thaumarchaeota.</title>
        <authorList>
            <person name="Stieglmeier M."/>
            <person name="Klingl A."/>
            <person name="Alves R.J."/>
            <person name="Rittmann S.K."/>
            <person name="Melcher M."/>
            <person name="Leisch N."/>
            <person name="Schleper C."/>
        </authorList>
    </citation>
    <scope>NUCLEOTIDE SEQUENCE [LARGE SCALE GENOMIC DNA]</scope>
    <source>
        <strain evidence="2">EN76</strain>
    </source>
</reference>
<name>A0A060HM93_9ARCH</name>
<organism evidence="2 3">
    <name type="scientific">Nitrososphaera viennensis EN76</name>
    <dbReference type="NCBI Taxonomy" id="926571"/>
    <lineage>
        <taxon>Archaea</taxon>
        <taxon>Nitrososphaerota</taxon>
        <taxon>Nitrososphaeria</taxon>
        <taxon>Nitrososphaerales</taxon>
        <taxon>Nitrososphaeraceae</taxon>
        <taxon>Nitrososphaera</taxon>
    </lineage>
</organism>
<gene>
    <name evidence="2" type="ORF">NVIE_001150</name>
</gene>
<dbReference type="STRING" id="926571.NVIE_001150"/>
<dbReference type="GeneID" id="74945377"/>
<dbReference type="OrthoDB" id="383243at2157"/>
<dbReference type="RefSeq" id="WP_075053539.1">
    <property type="nucleotide sequence ID" value="NZ_CP007536.1"/>
</dbReference>
<sequence>MATKPNKQTKRAAMMGFLAALGAIAAYLMPTPAYAQTTGTMDMTPLVSVIVAIIPVFIMIALLDKLMGKFR</sequence>
<dbReference type="Proteomes" id="UP000027093">
    <property type="component" value="Chromosome"/>
</dbReference>
<evidence type="ECO:0000313" key="3">
    <source>
        <dbReference type="Proteomes" id="UP000027093"/>
    </source>
</evidence>
<keyword evidence="3" id="KW-1185">Reference proteome</keyword>